<dbReference type="EMBL" id="VISO01000002">
    <property type="protein sequence ID" value="TVZ73586.1"/>
    <property type="molecule type" value="Genomic_DNA"/>
</dbReference>
<dbReference type="AlphaFoldDB" id="A0A559TG74"/>
<dbReference type="Proteomes" id="UP000319824">
    <property type="component" value="Unassembled WGS sequence"/>
</dbReference>
<dbReference type="InterPro" id="IPR032809">
    <property type="entry name" value="Put_HupE_UreJ"/>
</dbReference>
<feature type="transmembrane region" description="Helical" evidence="1">
    <location>
        <begin position="191"/>
        <end position="209"/>
    </location>
</feature>
<accession>A0A559TG74</accession>
<reference evidence="2 3" key="1">
    <citation type="submission" date="2019-06" db="EMBL/GenBank/DDBJ databases">
        <title>Pac Bio to generate improved reference genome sequences for organisms with transposon mutant libraries (support for FEBA project).</title>
        <authorList>
            <person name="Blow M."/>
        </authorList>
    </citation>
    <scope>NUCLEOTIDE SEQUENCE [LARGE SCALE GENOMIC DNA]</scope>
    <source>
        <strain evidence="2 3">USDA 1844</strain>
    </source>
</reference>
<keyword evidence="1" id="KW-0472">Membrane</keyword>
<name>A0A559TG74_9HYPH</name>
<feature type="transmembrane region" description="Helical" evidence="1">
    <location>
        <begin position="244"/>
        <end position="262"/>
    </location>
</feature>
<evidence type="ECO:0000313" key="2">
    <source>
        <dbReference type="EMBL" id="TVZ73586.1"/>
    </source>
</evidence>
<comment type="caution">
    <text evidence="2">The sequence shown here is derived from an EMBL/GenBank/DDBJ whole genome shotgun (WGS) entry which is preliminary data.</text>
</comment>
<organism evidence="2 3">
    <name type="scientific">Rhizobium mongolense USDA 1844</name>
    <dbReference type="NCBI Taxonomy" id="1079460"/>
    <lineage>
        <taxon>Bacteria</taxon>
        <taxon>Pseudomonadati</taxon>
        <taxon>Pseudomonadota</taxon>
        <taxon>Alphaproteobacteria</taxon>
        <taxon>Hyphomicrobiales</taxon>
        <taxon>Rhizobiaceae</taxon>
        <taxon>Rhizobium/Agrobacterium group</taxon>
        <taxon>Rhizobium</taxon>
    </lineage>
</organism>
<feature type="transmembrane region" description="Helical" evidence="1">
    <location>
        <begin position="311"/>
        <end position="329"/>
    </location>
</feature>
<dbReference type="Pfam" id="PF13795">
    <property type="entry name" value="HupE_UreJ_2"/>
    <property type="match status" value="1"/>
</dbReference>
<feature type="transmembrane region" description="Helical" evidence="1">
    <location>
        <begin position="160"/>
        <end position="184"/>
    </location>
</feature>
<evidence type="ECO:0000313" key="3">
    <source>
        <dbReference type="Proteomes" id="UP000319824"/>
    </source>
</evidence>
<feature type="transmembrane region" description="Helical" evidence="1">
    <location>
        <begin position="274"/>
        <end position="299"/>
    </location>
</feature>
<protein>
    <submittedName>
        <fullName evidence="2">HupE/UreJ protein</fullName>
    </submittedName>
</protein>
<keyword evidence="1" id="KW-1133">Transmembrane helix</keyword>
<evidence type="ECO:0000256" key="1">
    <source>
        <dbReference type="SAM" id="Phobius"/>
    </source>
</evidence>
<proteinExistence type="predicted"/>
<gene>
    <name evidence="2" type="ORF">BCL32_1828</name>
</gene>
<dbReference type="RefSeq" id="WP_022712578.1">
    <property type="nucleotide sequence ID" value="NZ_ATTQ01000001.1"/>
</dbReference>
<feature type="transmembrane region" description="Helical" evidence="1">
    <location>
        <begin position="215"/>
        <end position="232"/>
    </location>
</feature>
<keyword evidence="1" id="KW-0812">Transmembrane</keyword>
<sequence length="335" mass="36329">MRRIWNSSAVLVLLTLSIGLLSLVAASAHEVRPAYLELREEMPNEYSVLLKTPMRGDARLALSAVFSGKIENITPIVSRPTGNAMVQTWRMRTIEPLQGQQVLIDGLRSTMTDALVRVEFAAGRAWIARLTPSAPEATIPVAQTRGMVAATYLQLGIEHILLGFDHLLFVLALLIITQGSWLLVKTVTSFTVAHSITLALATLGFVHVPSPPVEAVIALSIAFVAVEIVHVRQGRRRLSAQAPWLVAFAFGLLHGFGFAGSLSEIGLPVGQIPLALLFFNVGVETGQLLFIGAVLALVALIRLAKRPLPTWLNLVPPYAIGTIAMFWVIERVAAF</sequence>